<dbReference type="GeneID" id="31005974"/>
<dbReference type="Proteomes" id="UP000214365">
    <property type="component" value="Unassembled WGS sequence"/>
</dbReference>
<feature type="region of interest" description="Disordered" evidence="1">
    <location>
        <begin position="386"/>
        <end position="464"/>
    </location>
</feature>
<feature type="compositionally biased region" description="Basic and acidic residues" evidence="1">
    <location>
        <begin position="146"/>
        <end position="169"/>
    </location>
</feature>
<reference evidence="2 3" key="1">
    <citation type="submission" date="2015-06" db="EMBL/GenBank/DDBJ databases">
        <title>Talaromyces atroroseus IBT 11181 draft genome.</title>
        <authorList>
            <person name="Rasmussen K.B."/>
            <person name="Rasmussen S."/>
            <person name="Petersen B."/>
            <person name="Sicheritz-Ponten T."/>
            <person name="Mortensen U.H."/>
            <person name="Thrane U."/>
        </authorList>
    </citation>
    <scope>NUCLEOTIDE SEQUENCE [LARGE SCALE GENOMIC DNA]</scope>
    <source>
        <strain evidence="2 3">IBT 11181</strain>
    </source>
</reference>
<gene>
    <name evidence="2" type="ORF">UA08_06218</name>
</gene>
<protein>
    <recommendedName>
        <fullName evidence="4">DRBM domain-containing protein</fullName>
    </recommendedName>
</protein>
<dbReference type="RefSeq" id="XP_020118535.1">
    <property type="nucleotide sequence ID" value="XM_020268517.1"/>
</dbReference>
<name>A0A225AJI0_TALAT</name>
<dbReference type="OrthoDB" id="4469495at2759"/>
<proteinExistence type="predicted"/>
<evidence type="ECO:0000313" key="3">
    <source>
        <dbReference type="Proteomes" id="UP000214365"/>
    </source>
</evidence>
<organism evidence="2 3">
    <name type="scientific">Talaromyces atroroseus</name>
    <dbReference type="NCBI Taxonomy" id="1441469"/>
    <lineage>
        <taxon>Eukaryota</taxon>
        <taxon>Fungi</taxon>
        <taxon>Dikarya</taxon>
        <taxon>Ascomycota</taxon>
        <taxon>Pezizomycotina</taxon>
        <taxon>Eurotiomycetes</taxon>
        <taxon>Eurotiomycetidae</taxon>
        <taxon>Eurotiales</taxon>
        <taxon>Trichocomaceae</taxon>
        <taxon>Talaromyces</taxon>
        <taxon>Talaromyces sect. Trachyspermi</taxon>
    </lineage>
</organism>
<evidence type="ECO:0000256" key="1">
    <source>
        <dbReference type="SAM" id="MobiDB-lite"/>
    </source>
</evidence>
<feature type="region of interest" description="Disordered" evidence="1">
    <location>
        <begin position="146"/>
        <end position="178"/>
    </location>
</feature>
<evidence type="ECO:0008006" key="4">
    <source>
        <dbReference type="Google" id="ProtNLM"/>
    </source>
</evidence>
<accession>A0A225AJI0</accession>
<evidence type="ECO:0000313" key="2">
    <source>
        <dbReference type="EMBL" id="OKL58414.1"/>
    </source>
</evidence>
<dbReference type="AlphaFoldDB" id="A0A225AJI0"/>
<feature type="compositionally biased region" description="Low complexity" evidence="1">
    <location>
        <begin position="423"/>
        <end position="441"/>
    </location>
</feature>
<keyword evidence="3" id="KW-1185">Reference proteome</keyword>
<sequence>MSISHRPSMFFPISDCQDELPGRRFADDHDVETAAEPLSPIRERGNPPNAVIRLVPGPRPFTFVSQESNFNAFSSSSSYYSPHHSSYPCYPSYPSYYPAATHPPTFIKDARDVSQVRSSHVAVEDAAHQSLASTRYDAHYQKENHYPHLEEIRGGKGKHEEREVRPRYDDLDDDDGDDDATVVVEVGDEDDEERQVVRGPPLDEVDTRNLTSEQVLFYFGVLKLQEKKNLNQNIQYNQEPDGRWSARFTMYNDSLKLPSMRSLVVAKVEICRVALSILKVRHARWRVPDEPSLDLTAQDWRWFSLLQEYVKEMGLSLPESSRYVHRMGFRYEIAVGSVTGLGKRKFYTSEDLAIAAAAHQVLYLLITGELRELSGVSVSEPEVANGLTVSPGTPAPRNGVPASSPTVKRAPNAPRALRNTIPNASQQAKSKQTSNNNNNNKPKTGPVANAANKVTKPPAAMSKRARARMRKAKKPRTDFMSNLRPVVNPRMSMEPVYPVSEPVRIWKESPGSLSCEIVNLATYREKFDKLCSMLGLKHSLETRPYKPGSIFLPPRIFTVWVTIENDPFLARAGPIGKVEAFRGTQAEAQEACSKAAVEYVMGLVREDYAKELAERVHREQIEGFPLMSINRARILSIVFRFVYLSKYTITIIHPNTYVRTVRPDPSKNYEHEIRGINMRDK</sequence>
<dbReference type="EMBL" id="LFMY01000009">
    <property type="protein sequence ID" value="OKL58414.1"/>
    <property type="molecule type" value="Genomic_DNA"/>
</dbReference>
<comment type="caution">
    <text evidence="2">The sequence shown here is derived from an EMBL/GenBank/DDBJ whole genome shotgun (WGS) entry which is preliminary data.</text>
</comment>